<dbReference type="InterPro" id="IPR005835">
    <property type="entry name" value="NTP_transferase_dom"/>
</dbReference>
<evidence type="ECO:0000259" key="1">
    <source>
        <dbReference type="Pfam" id="PF00483"/>
    </source>
</evidence>
<dbReference type="Pfam" id="PF00483">
    <property type="entry name" value="NTP_transferase"/>
    <property type="match status" value="1"/>
</dbReference>
<name>A0A8E6B1P7_9BACT</name>
<organism evidence="2 3">
    <name type="scientific">Telmatocola sphagniphila</name>
    <dbReference type="NCBI Taxonomy" id="1123043"/>
    <lineage>
        <taxon>Bacteria</taxon>
        <taxon>Pseudomonadati</taxon>
        <taxon>Planctomycetota</taxon>
        <taxon>Planctomycetia</taxon>
        <taxon>Gemmatales</taxon>
        <taxon>Gemmataceae</taxon>
    </lineage>
</organism>
<dbReference type="InterPro" id="IPR029044">
    <property type="entry name" value="Nucleotide-diphossugar_trans"/>
</dbReference>
<dbReference type="Proteomes" id="UP000676194">
    <property type="component" value="Chromosome"/>
</dbReference>
<dbReference type="PANTHER" id="PTHR47183">
    <property type="entry name" value="GLUCOSE-1-PHOSPHATE CYTIDYLYLTRANSFERASE-RELATED"/>
    <property type="match status" value="1"/>
</dbReference>
<keyword evidence="2" id="KW-0548">Nucleotidyltransferase</keyword>
<dbReference type="CDD" id="cd02524">
    <property type="entry name" value="G1P_cytidylyltransferase"/>
    <property type="match status" value="1"/>
</dbReference>
<accession>A0A8E6B1P7</accession>
<keyword evidence="3" id="KW-1185">Reference proteome</keyword>
<protein>
    <submittedName>
        <fullName evidence="2">Glucose-1-phosphate cytidylyltransferase</fullName>
        <ecNumber evidence="2">2.7.7.33</ecNumber>
    </submittedName>
</protein>
<dbReference type="Gene3D" id="3.90.550.10">
    <property type="entry name" value="Spore Coat Polysaccharide Biosynthesis Protein SpsA, Chain A"/>
    <property type="match status" value="1"/>
</dbReference>
<keyword evidence="2" id="KW-0808">Transferase</keyword>
<feature type="domain" description="Nucleotidyl transferase" evidence="1">
    <location>
        <begin position="4"/>
        <end position="213"/>
    </location>
</feature>
<dbReference type="InterPro" id="IPR046981">
    <property type="entry name" value="G1P_cyt_trans"/>
</dbReference>
<dbReference type="InterPro" id="IPR013446">
    <property type="entry name" value="G1P_cyt_trans-like"/>
</dbReference>
<dbReference type="SUPFAM" id="SSF53448">
    <property type="entry name" value="Nucleotide-diphospho-sugar transferases"/>
    <property type="match status" value="1"/>
</dbReference>
<dbReference type="RefSeq" id="WP_213494046.1">
    <property type="nucleotide sequence ID" value="NZ_CP074694.1"/>
</dbReference>
<dbReference type="KEGG" id="tsph:KIH39_15005"/>
<dbReference type="EMBL" id="CP074694">
    <property type="protein sequence ID" value="QVL30162.1"/>
    <property type="molecule type" value="Genomic_DNA"/>
</dbReference>
<dbReference type="AlphaFoldDB" id="A0A8E6B1P7"/>
<dbReference type="EC" id="2.7.7.33" evidence="2"/>
<evidence type="ECO:0000313" key="3">
    <source>
        <dbReference type="Proteomes" id="UP000676194"/>
    </source>
</evidence>
<dbReference type="GO" id="GO:0009243">
    <property type="term" value="P:O antigen biosynthetic process"/>
    <property type="evidence" value="ECO:0007669"/>
    <property type="project" value="InterPro"/>
</dbReference>
<evidence type="ECO:0000313" key="2">
    <source>
        <dbReference type="EMBL" id="QVL30162.1"/>
    </source>
</evidence>
<sequence length="258" mass="29662">MKIVLLCGGQGTRLREETEYKPKPMVDIGGKPIVLHIMKLFAHYGLREFILCLGYKGDIIKDFFLNYEAMTTDFTIKLGRKHELTYHGAHEEQEFSVTLADTGANSMTGGRVRRIRKYISDDLFMVTYGDGVSDVNIPELIQFHKSHGKLATVTAVRPQSKFGVLNVKGDGLVEQFSEKPSIEGWVNMGYFVFHKKIFDYLRGDETMLEREPLERLAAEGQLMAFKHHGFFFAMDTYREYQLLNDMWATGRAPWKVWS</sequence>
<gene>
    <name evidence="2" type="primary">rfbF</name>
    <name evidence="2" type="ORF">KIH39_15005</name>
</gene>
<dbReference type="NCBIfam" id="TIGR02623">
    <property type="entry name" value="G1P_cyt_trans"/>
    <property type="match status" value="1"/>
</dbReference>
<dbReference type="GO" id="GO:0047343">
    <property type="term" value="F:glucose-1-phosphate cytidylyltransferase activity"/>
    <property type="evidence" value="ECO:0007669"/>
    <property type="project" value="UniProtKB-EC"/>
</dbReference>
<dbReference type="PANTHER" id="PTHR47183:SF1">
    <property type="entry name" value="GLUCOSE-1-PHOSPHATE CYTIDYLYLTRANSFERASE"/>
    <property type="match status" value="1"/>
</dbReference>
<proteinExistence type="predicted"/>
<reference evidence="2" key="1">
    <citation type="submission" date="2021-05" db="EMBL/GenBank/DDBJ databases">
        <title>Complete genome sequence of the cellulolytic planctomycete Telmatocola sphagniphila SP2T and characterization of the first cellulase from planctomycetes.</title>
        <authorList>
            <person name="Rakitin A.L."/>
            <person name="Beletsky A.V."/>
            <person name="Naumoff D.G."/>
            <person name="Kulichevskaya I.S."/>
            <person name="Mardanov A.V."/>
            <person name="Ravin N.V."/>
            <person name="Dedysh S.N."/>
        </authorList>
    </citation>
    <scope>NUCLEOTIDE SEQUENCE</scope>
    <source>
        <strain evidence="2">SP2T</strain>
    </source>
</reference>